<feature type="transmembrane region" description="Helical" evidence="8">
    <location>
        <begin position="131"/>
        <end position="149"/>
    </location>
</feature>
<feature type="transmembrane region" description="Helical" evidence="8">
    <location>
        <begin position="99"/>
        <end position="119"/>
    </location>
</feature>
<gene>
    <name evidence="9" type="ORF">GCM10009844_13080</name>
</gene>
<sequence length="512" mass="55180">MTATETAPETAPESPRRGRFRRPDPLVWLTCAAALGVYLLHGFDGRLTRDLGVYSYGGQQVAEGVAPYVAIVNRAGPLGHLIPGIGVIVGRTFGADDVLSMRVLNMLLSILTVGLVYLLGRDLFRSRGAGLASAAAMLCFQGFITYATYGPREKTAMVLFVVVALLAMLKQRWGTTGFFIALATLTWQPVFLAAIAGAAVAAFLGLETGRFRALVRIAVGGAIPTAITVGFYAAIGELQVFLDDFLLINARYTKQVSLLDSPDYLWKLMDDAYGWSLWVFIVGSLAQLALTAVVVTRRTTRRTPRGAALVGTGVVFVVGVLWSLKAFNGWPDAFFLLPGAALGIGGVAVVLARWLPAKVALVAVVVWALVATGMAVDYSVSNRDDTLDGQRADVDAVMALLPADATMLSVESPEPLVLAHKRNISRYQLLGNGLIDYLEDTWPGGSMGYGRWVGEQAPTVISVGSDQVPGWLAPTLENYRRVGRSVGWFWYVRRDVGPETLEALTDVLHDRT</sequence>
<keyword evidence="7 8" id="KW-0472">Membrane</keyword>
<evidence type="ECO:0000256" key="1">
    <source>
        <dbReference type="ARBA" id="ARBA00004651"/>
    </source>
</evidence>
<dbReference type="PANTHER" id="PTHR33908">
    <property type="entry name" value="MANNOSYLTRANSFERASE YKCB-RELATED"/>
    <property type="match status" value="1"/>
</dbReference>
<feature type="transmembrane region" description="Helical" evidence="8">
    <location>
        <begin position="213"/>
        <end position="235"/>
    </location>
</feature>
<evidence type="ECO:0000256" key="3">
    <source>
        <dbReference type="ARBA" id="ARBA00022676"/>
    </source>
</evidence>
<keyword evidence="2" id="KW-1003">Cell membrane</keyword>
<comment type="subcellular location">
    <subcellularLocation>
        <location evidence="1">Cell membrane</location>
        <topology evidence="1">Multi-pass membrane protein</topology>
    </subcellularLocation>
</comment>
<evidence type="ECO:0008006" key="11">
    <source>
        <dbReference type="Google" id="ProtNLM"/>
    </source>
</evidence>
<feature type="transmembrane region" description="Helical" evidence="8">
    <location>
        <begin position="359"/>
        <end position="380"/>
    </location>
</feature>
<keyword evidence="3" id="KW-0328">Glycosyltransferase</keyword>
<dbReference type="InterPro" id="IPR050297">
    <property type="entry name" value="LipidA_mod_glycosyltrf_83"/>
</dbReference>
<evidence type="ECO:0000256" key="8">
    <source>
        <dbReference type="SAM" id="Phobius"/>
    </source>
</evidence>
<evidence type="ECO:0000256" key="7">
    <source>
        <dbReference type="ARBA" id="ARBA00023136"/>
    </source>
</evidence>
<keyword evidence="4" id="KW-0808">Transferase</keyword>
<dbReference type="EMBL" id="BAAAQR010000003">
    <property type="protein sequence ID" value="GAA2142181.1"/>
    <property type="molecule type" value="Genomic_DNA"/>
</dbReference>
<dbReference type="RefSeq" id="WP_344149308.1">
    <property type="nucleotide sequence ID" value="NZ_BAAAQR010000003.1"/>
</dbReference>
<evidence type="ECO:0000313" key="9">
    <source>
        <dbReference type="EMBL" id="GAA2142181.1"/>
    </source>
</evidence>
<organism evidence="9 10">
    <name type="scientific">Nocardioides koreensis</name>
    <dbReference type="NCBI Taxonomy" id="433651"/>
    <lineage>
        <taxon>Bacteria</taxon>
        <taxon>Bacillati</taxon>
        <taxon>Actinomycetota</taxon>
        <taxon>Actinomycetes</taxon>
        <taxon>Propionibacteriales</taxon>
        <taxon>Nocardioidaceae</taxon>
        <taxon>Nocardioides</taxon>
    </lineage>
</organism>
<feature type="transmembrane region" description="Helical" evidence="8">
    <location>
        <begin position="26"/>
        <end position="43"/>
    </location>
</feature>
<feature type="transmembrane region" description="Helical" evidence="8">
    <location>
        <begin position="179"/>
        <end position="206"/>
    </location>
</feature>
<name>A0ABP5L5N1_9ACTN</name>
<proteinExistence type="predicted"/>
<evidence type="ECO:0000256" key="5">
    <source>
        <dbReference type="ARBA" id="ARBA00022692"/>
    </source>
</evidence>
<keyword evidence="10" id="KW-1185">Reference proteome</keyword>
<feature type="transmembrane region" description="Helical" evidence="8">
    <location>
        <begin position="307"/>
        <end position="327"/>
    </location>
</feature>
<evidence type="ECO:0000256" key="6">
    <source>
        <dbReference type="ARBA" id="ARBA00022989"/>
    </source>
</evidence>
<evidence type="ECO:0000256" key="4">
    <source>
        <dbReference type="ARBA" id="ARBA00022679"/>
    </source>
</evidence>
<dbReference type="PANTHER" id="PTHR33908:SF11">
    <property type="entry name" value="MEMBRANE PROTEIN"/>
    <property type="match status" value="1"/>
</dbReference>
<keyword evidence="6 8" id="KW-1133">Transmembrane helix</keyword>
<keyword evidence="5 8" id="KW-0812">Transmembrane</keyword>
<feature type="transmembrane region" description="Helical" evidence="8">
    <location>
        <begin position="275"/>
        <end position="295"/>
    </location>
</feature>
<reference evidence="10" key="1">
    <citation type="journal article" date="2019" name="Int. J. Syst. Evol. Microbiol.">
        <title>The Global Catalogue of Microorganisms (GCM) 10K type strain sequencing project: providing services to taxonomists for standard genome sequencing and annotation.</title>
        <authorList>
            <consortium name="The Broad Institute Genomics Platform"/>
            <consortium name="The Broad Institute Genome Sequencing Center for Infectious Disease"/>
            <person name="Wu L."/>
            <person name="Ma J."/>
        </authorList>
    </citation>
    <scope>NUCLEOTIDE SEQUENCE [LARGE SCALE GENOMIC DNA]</scope>
    <source>
        <strain evidence="10">JCM 16022</strain>
    </source>
</reference>
<accession>A0ABP5L5N1</accession>
<comment type="caution">
    <text evidence="9">The sequence shown here is derived from an EMBL/GenBank/DDBJ whole genome shotgun (WGS) entry which is preliminary data.</text>
</comment>
<evidence type="ECO:0000313" key="10">
    <source>
        <dbReference type="Proteomes" id="UP001501771"/>
    </source>
</evidence>
<protein>
    <recommendedName>
        <fullName evidence="11">Glycosyltransferase RgtA/B/C/D-like domain-containing protein</fullName>
    </recommendedName>
</protein>
<dbReference type="Proteomes" id="UP001501771">
    <property type="component" value="Unassembled WGS sequence"/>
</dbReference>
<evidence type="ECO:0000256" key="2">
    <source>
        <dbReference type="ARBA" id="ARBA00022475"/>
    </source>
</evidence>
<feature type="transmembrane region" description="Helical" evidence="8">
    <location>
        <begin position="333"/>
        <end position="352"/>
    </location>
</feature>